<dbReference type="HOGENOM" id="CLU_1586284_0_0_1"/>
<organism evidence="1 2">
    <name type="scientific">Cladophialophora bantiana (strain ATCC 10958 / CBS 173.52 / CDC B-1940 / NIH 8579)</name>
    <name type="common">Xylohypha bantiana</name>
    <dbReference type="NCBI Taxonomy" id="1442370"/>
    <lineage>
        <taxon>Eukaryota</taxon>
        <taxon>Fungi</taxon>
        <taxon>Dikarya</taxon>
        <taxon>Ascomycota</taxon>
        <taxon>Pezizomycotina</taxon>
        <taxon>Eurotiomycetes</taxon>
        <taxon>Chaetothyriomycetidae</taxon>
        <taxon>Chaetothyriales</taxon>
        <taxon>Herpotrichiellaceae</taxon>
        <taxon>Cladophialophora</taxon>
    </lineage>
</organism>
<gene>
    <name evidence="1" type="ORF">Z519_09943</name>
</gene>
<dbReference type="RefSeq" id="XP_016616455.1">
    <property type="nucleotide sequence ID" value="XM_016767663.1"/>
</dbReference>
<evidence type="ECO:0000313" key="2">
    <source>
        <dbReference type="Proteomes" id="UP000053789"/>
    </source>
</evidence>
<dbReference type="EMBL" id="KN846995">
    <property type="protein sequence ID" value="KIW89786.1"/>
    <property type="molecule type" value="Genomic_DNA"/>
</dbReference>
<accession>A0A0D2EI73</accession>
<sequence>MPKPASITSLVLDRDAQLIDALWEWSTCAECQGKSKCVQGVCPVDRLRRLRSFLRYFHFLVDDYGLKASQRHPTATPTSYDELFKLIRELKSKSNATKDQIAPVFFSQLPSSTRQSAGKTLKPELRLLLMVDCSTSPLNTFDELEAGDLQPPWHGDVTLEDSSLPGFL</sequence>
<dbReference type="GeneID" id="27702871"/>
<dbReference type="OrthoDB" id="5428890at2759"/>
<name>A0A0D2EI73_CLAB1</name>
<protein>
    <submittedName>
        <fullName evidence="1">Uncharacterized protein</fullName>
    </submittedName>
</protein>
<evidence type="ECO:0000313" key="1">
    <source>
        <dbReference type="EMBL" id="KIW89786.1"/>
    </source>
</evidence>
<reference evidence="1" key="1">
    <citation type="submission" date="2015-01" db="EMBL/GenBank/DDBJ databases">
        <title>The Genome Sequence of Cladophialophora bantiana CBS 173.52.</title>
        <authorList>
            <consortium name="The Broad Institute Genomics Platform"/>
            <person name="Cuomo C."/>
            <person name="de Hoog S."/>
            <person name="Gorbushina A."/>
            <person name="Stielow B."/>
            <person name="Teixiera M."/>
            <person name="Abouelleil A."/>
            <person name="Chapman S.B."/>
            <person name="Priest M."/>
            <person name="Young S.K."/>
            <person name="Wortman J."/>
            <person name="Nusbaum C."/>
            <person name="Birren B."/>
        </authorList>
    </citation>
    <scope>NUCLEOTIDE SEQUENCE [LARGE SCALE GENOMIC DNA]</scope>
    <source>
        <strain evidence="1">CBS 173.52</strain>
    </source>
</reference>
<dbReference type="AlphaFoldDB" id="A0A0D2EI73"/>
<dbReference type="Proteomes" id="UP000053789">
    <property type="component" value="Unassembled WGS sequence"/>
</dbReference>
<dbReference type="VEuPathDB" id="FungiDB:Z519_09943"/>
<keyword evidence="2" id="KW-1185">Reference proteome</keyword>
<proteinExistence type="predicted"/>